<dbReference type="Proteomes" id="UP000184114">
    <property type="component" value="Unassembled WGS sequence"/>
</dbReference>
<dbReference type="RefSeq" id="WP_072977038.1">
    <property type="nucleotide sequence ID" value="NZ_FQTY01000016.1"/>
</dbReference>
<dbReference type="GeneID" id="90995828"/>
<organism evidence="1 2">
    <name type="scientific">Tissierella praeacuta DSM 18095</name>
    <dbReference type="NCBI Taxonomy" id="1123404"/>
    <lineage>
        <taxon>Bacteria</taxon>
        <taxon>Bacillati</taxon>
        <taxon>Bacillota</taxon>
        <taxon>Tissierellia</taxon>
        <taxon>Tissierellales</taxon>
        <taxon>Tissierellaceae</taxon>
        <taxon>Tissierella</taxon>
    </lineage>
</organism>
<accession>A0A1M4YDC7</accession>
<dbReference type="EMBL" id="FQTY01000016">
    <property type="protein sequence ID" value="SHF03775.1"/>
    <property type="molecule type" value="Genomic_DNA"/>
</dbReference>
<gene>
    <name evidence="1" type="ORF">SAMN02745784_02614</name>
</gene>
<protein>
    <submittedName>
        <fullName evidence="1">Uncharacterized protein</fullName>
    </submittedName>
</protein>
<sequence length="70" mass="8377">MKDKIGKVMEEFKLGNTTVKFNDAYIYKTEEEIERILDRISNIWIDAYLNGRVNFEMLEKLEPFEMLKLA</sequence>
<evidence type="ECO:0000313" key="2">
    <source>
        <dbReference type="Proteomes" id="UP000184114"/>
    </source>
</evidence>
<dbReference type="AlphaFoldDB" id="A0A1M4YDC7"/>
<reference evidence="2" key="1">
    <citation type="submission" date="2016-11" db="EMBL/GenBank/DDBJ databases">
        <authorList>
            <person name="Varghese N."/>
            <person name="Submissions S."/>
        </authorList>
    </citation>
    <scope>NUCLEOTIDE SEQUENCE [LARGE SCALE GENOMIC DNA]</scope>
    <source>
        <strain evidence="2">DSM 18095</strain>
    </source>
</reference>
<proteinExistence type="predicted"/>
<name>A0A1M4YDC7_9FIRM</name>
<keyword evidence="2" id="KW-1185">Reference proteome</keyword>
<evidence type="ECO:0000313" key="1">
    <source>
        <dbReference type="EMBL" id="SHF03775.1"/>
    </source>
</evidence>